<feature type="non-terminal residue" evidence="1">
    <location>
        <position position="84"/>
    </location>
</feature>
<proteinExistence type="predicted"/>
<keyword evidence="2" id="KW-1185">Reference proteome</keyword>
<reference evidence="1 2" key="1">
    <citation type="journal article" date="2018" name="Front. Plant Sci.">
        <title>Red Clover (Trifolium pratense) and Zigzag Clover (T. medium) - A Picture of Genomic Similarities and Differences.</title>
        <authorList>
            <person name="Dluhosova J."/>
            <person name="Istvanek J."/>
            <person name="Nedelnik J."/>
            <person name="Repkova J."/>
        </authorList>
    </citation>
    <scope>NUCLEOTIDE SEQUENCE [LARGE SCALE GENOMIC DNA]</scope>
    <source>
        <strain evidence="2">cv. 10/8</strain>
        <tissue evidence="1">Leaf</tissue>
    </source>
</reference>
<dbReference type="AlphaFoldDB" id="A0A392RGH5"/>
<dbReference type="GO" id="GO:0008270">
    <property type="term" value="F:zinc ion binding"/>
    <property type="evidence" value="ECO:0007669"/>
    <property type="project" value="InterPro"/>
</dbReference>
<name>A0A392RGH5_9FABA</name>
<dbReference type="EMBL" id="LXQA010226082">
    <property type="protein sequence ID" value="MCI35703.1"/>
    <property type="molecule type" value="Genomic_DNA"/>
</dbReference>
<dbReference type="SUPFAM" id="SSF57756">
    <property type="entry name" value="Retrovirus zinc finger-like domains"/>
    <property type="match status" value="1"/>
</dbReference>
<comment type="caution">
    <text evidence="1">The sequence shown here is derived from an EMBL/GenBank/DDBJ whole genome shotgun (WGS) entry which is preliminary data.</text>
</comment>
<protein>
    <recommendedName>
        <fullName evidence="3">CCHC-type domain-containing protein</fullName>
    </recommendedName>
</protein>
<evidence type="ECO:0008006" key="3">
    <source>
        <dbReference type="Google" id="ProtNLM"/>
    </source>
</evidence>
<dbReference type="Proteomes" id="UP000265520">
    <property type="component" value="Unassembled WGS sequence"/>
</dbReference>
<evidence type="ECO:0000313" key="1">
    <source>
        <dbReference type="EMBL" id="MCI35703.1"/>
    </source>
</evidence>
<organism evidence="1 2">
    <name type="scientific">Trifolium medium</name>
    <dbReference type="NCBI Taxonomy" id="97028"/>
    <lineage>
        <taxon>Eukaryota</taxon>
        <taxon>Viridiplantae</taxon>
        <taxon>Streptophyta</taxon>
        <taxon>Embryophyta</taxon>
        <taxon>Tracheophyta</taxon>
        <taxon>Spermatophyta</taxon>
        <taxon>Magnoliopsida</taxon>
        <taxon>eudicotyledons</taxon>
        <taxon>Gunneridae</taxon>
        <taxon>Pentapetalae</taxon>
        <taxon>rosids</taxon>
        <taxon>fabids</taxon>
        <taxon>Fabales</taxon>
        <taxon>Fabaceae</taxon>
        <taxon>Papilionoideae</taxon>
        <taxon>50 kb inversion clade</taxon>
        <taxon>NPAAA clade</taxon>
        <taxon>Hologalegina</taxon>
        <taxon>IRL clade</taxon>
        <taxon>Trifolieae</taxon>
        <taxon>Trifolium</taxon>
    </lineage>
</organism>
<accession>A0A392RGH5</accession>
<dbReference type="Gene3D" id="4.10.60.10">
    <property type="entry name" value="Zinc finger, CCHC-type"/>
    <property type="match status" value="1"/>
</dbReference>
<evidence type="ECO:0000313" key="2">
    <source>
        <dbReference type="Proteomes" id="UP000265520"/>
    </source>
</evidence>
<dbReference type="InterPro" id="IPR036875">
    <property type="entry name" value="Znf_CCHC_sf"/>
</dbReference>
<dbReference type="GO" id="GO:0003676">
    <property type="term" value="F:nucleic acid binding"/>
    <property type="evidence" value="ECO:0007669"/>
    <property type="project" value="InterPro"/>
</dbReference>
<sequence>MKGKGVCYYCKQTSHFKHECPALKKNEDSSGTTKTKGRIYSLDGEKTKSKNALITDVCYLGLHSSPLIPPMTVAVATGGRVTSK</sequence>